<evidence type="ECO:0000313" key="5">
    <source>
        <dbReference type="EMBL" id="MEJ6348254.1"/>
    </source>
</evidence>
<dbReference type="InterPro" id="IPR001482">
    <property type="entry name" value="T2SS/T4SS_dom"/>
</dbReference>
<sequence>MGLSKESSHLIAEAIKQGAQDLYLLPRNKNYQVYLKHNNDFELLDKITTEKAQLMINQLKYAANLDIAEHRRPQNGSFDLVEYPATNFRLSTLSNYQNQESMVMRIINAKTKQNYFLPEQLNELQANANSRGLMVFAGPVGSGKTSTMYAIAKTLSAEKMVMTIEDPVEIKSSHFFQVQVNEQIEMSYLDLLKAALRHRPDVLIIGEIRDKKTAQVAVEAALSGHLVMTTIHAKTAHGIIERFNQLGVDSARLQSVVNCLCYQRLLLSTTGQLACLIDVLKPEAINNQQDTQGKYQSWRKKLQTIYNQGQIDEKTLNHYQEG</sequence>
<dbReference type="PANTHER" id="PTHR30258:SF2">
    <property type="entry name" value="COMG OPERON PROTEIN 1"/>
    <property type="match status" value="1"/>
</dbReference>
<dbReference type="PROSITE" id="PS00662">
    <property type="entry name" value="T2SP_E"/>
    <property type="match status" value="1"/>
</dbReference>
<dbReference type="EMBL" id="JAWMWG010000001">
    <property type="protein sequence ID" value="MEJ6348254.1"/>
    <property type="molecule type" value="Genomic_DNA"/>
</dbReference>
<feature type="domain" description="Bacterial type II secretion system protein E" evidence="4">
    <location>
        <begin position="196"/>
        <end position="210"/>
    </location>
</feature>
<protein>
    <submittedName>
        <fullName evidence="5">Competence type IV pilus ATPase ComGA</fullName>
    </submittedName>
</protein>
<keyword evidence="2" id="KW-0547">Nucleotide-binding</keyword>
<accession>A0ABU8SG76</accession>
<dbReference type="Pfam" id="PF00437">
    <property type="entry name" value="T2SSE"/>
    <property type="match status" value="1"/>
</dbReference>
<keyword evidence="6" id="KW-1185">Reference proteome</keyword>
<name>A0ABU8SG76_9LACO</name>
<dbReference type="InterPro" id="IPR047667">
    <property type="entry name" value="ATPase_ComGA"/>
</dbReference>
<dbReference type="Proteomes" id="UP001377804">
    <property type="component" value="Unassembled WGS sequence"/>
</dbReference>
<evidence type="ECO:0000256" key="1">
    <source>
        <dbReference type="ARBA" id="ARBA00006611"/>
    </source>
</evidence>
<dbReference type="PANTHER" id="PTHR30258">
    <property type="entry name" value="TYPE II SECRETION SYSTEM PROTEIN GSPE-RELATED"/>
    <property type="match status" value="1"/>
</dbReference>
<comment type="caution">
    <text evidence="5">The sequence shown here is derived from an EMBL/GenBank/DDBJ whole genome shotgun (WGS) entry which is preliminary data.</text>
</comment>
<reference evidence="5 6" key="1">
    <citation type="submission" date="2023-10" db="EMBL/GenBank/DDBJ databases">
        <title>Holzapfeliella saturejae sp. nov. isolated from Satureja montana flowers.</title>
        <authorList>
            <person name="Alcantara C."/>
            <person name="Zuniga M."/>
            <person name="Landete J.M."/>
            <person name="Monedero V."/>
        </authorList>
    </citation>
    <scope>NUCLEOTIDE SEQUENCE [LARGE SCALE GENOMIC DNA]</scope>
    <source>
        <strain evidence="5 6">He02</strain>
    </source>
</reference>
<dbReference type="NCBIfam" id="NF041000">
    <property type="entry name" value="ATPase_ComGA"/>
    <property type="match status" value="1"/>
</dbReference>
<dbReference type="SUPFAM" id="SSF52540">
    <property type="entry name" value="P-loop containing nucleoside triphosphate hydrolases"/>
    <property type="match status" value="1"/>
</dbReference>
<dbReference type="RefSeq" id="WP_339969259.1">
    <property type="nucleotide sequence ID" value="NZ_JAWMWG010000001.1"/>
</dbReference>
<proteinExistence type="inferred from homology"/>
<evidence type="ECO:0000313" key="6">
    <source>
        <dbReference type="Proteomes" id="UP001377804"/>
    </source>
</evidence>
<dbReference type="Gene3D" id="3.30.450.90">
    <property type="match status" value="1"/>
</dbReference>
<gene>
    <name evidence="5" type="primary">comGA</name>
    <name evidence="5" type="ORF">R4Y45_03300</name>
</gene>
<dbReference type="Gene3D" id="3.40.50.300">
    <property type="entry name" value="P-loop containing nucleotide triphosphate hydrolases"/>
    <property type="match status" value="1"/>
</dbReference>
<dbReference type="InterPro" id="IPR027417">
    <property type="entry name" value="P-loop_NTPase"/>
</dbReference>
<evidence type="ECO:0000256" key="2">
    <source>
        <dbReference type="ARBA" id="ARBA00022741"/>
    </source>
</evidence>
<evidence type="ECO:0000259" key="4">
    <source>
        <dbReference type="PROSITE" id="PS00662"/>
    </source>
</evidence>
<organism evidence="5 6">
    <name type="scientific">Holzapfeliella saturejae</name>
    <dbReference type="NCBI Taxonomy" id="3082953"/>
    <lineage>
        <taxon>Bacteria</taxon>
        <taxon>Bacillati</taxon>
        <taxon>Bacillota</taxon>
        <taxon>Bacilli</taxon>
        <taxon>Lactobacillales</taxon>
        <taxon>Lactobacillaceae</taxon>
        <taxon>Holzapfeliella</taxon>
    </lineage>
</organism>
<comment type="similarity">
    <text evidence="1">Belongs to the GSP E family.</text>
</comment>
<dbReference type="CDD" id="cd01129">
    <property type="entry name" value="PulE-GspE-like"/>
    <property type="match status" value="1"/>
</dbReference>
<evidence type="ECO:0000256" key="3">
    <source>
        <dbReference type="ARBA" id="ARBA00022840"/>
    </source>
</evidence>
<keyword evidence="3" id="KW-0067">ATP-binding</keyword>